<feature type="domain" description="Rhodanese" evidence="2">
    <location>
        <begin position="468"/>
        <end position="554"/>
    </location>
</feature>
<accession>A0ABP6VL72</accession>
<evidence type="ECO:0000259" key="2">
    <source>
        <dbReference type="PROSITE" id="PS50206"/>
    </source>
</evidence>
<dbReference type="EMBL" id="BAABBB010000012">
    <property type="protein sequence ID" value="GAA3535783.1"/>
    <property type="molecule type" value="Genomic_DNA"/>
</dbReference>
<dbReference type="InterPro" id="IPR001763">
    <property type="entry name" value="Rhodanese-like_dom"/>
</dbReference>
<evidence type="ECO:0000256" key="1">
    <source>
        <dbReference type="ARBA" id="ARBA00022723"/>
    </source>
</evidence>
<comment type="caution">
    <text evidence="3">The sequence shown here is derived from an EMBL/GenBank/DDBJ whole genome shotgun (WGS) entry which is preliminary data.</text>
</comment>
<feature type="domain" description="Rhodanese" evidence="2">
    <location>
        <begin position="13"/>
        <end position="100"/>
    </location>
</feature>
<dbReference type="CDD" id="cd07724">
    <property type="entry name" value="POD-like_MBL-fold"/>
    <property type="match status" value="1"/>
</dbReference>
<keyword evidence="4" id="KW-1185">Reference proteome</keyword>
<gene>
    <name evidence="3" type="ORF">GCM10022263_24570</name>
</gene>
<keyword evidence="1" id="KW-0479">Metal-binding</keyword>
<dbReference type="Pfam" id="PF00581">
    <property type="entry name" value="Rhodanese"/>
    <property type="match status" value="2"/>
</dbReference>
<dbReference type="Proteomes" id="UP001500301">
    <property type="component" value="Unassembled WGS sequence"/>
</dbReference>
<dbReference type="Gene3D" id="3.60.15.10">
    <property type="entry name" value="Ribonuclease Z/Hydroxyacylglutathione hydrolase-like"/>
    <property type="match status" value="1"/>
</dbReference>
<evidence type="ECO:0000313" key="3">
    <source>
        <dbReference type="EMBL" id="GAA3535783.1"/>
    </source>
</evidence>
<dbReference type="PROSITE" id="PS50206">
    <property type="entry name" value="RHODANESE_3"/>
    <property type="match status" value="3"/>
</dbReference>
<proteinExistence type="predicted"/>
<dbReference type="InterPro" id="IPR001307">
    <property type="entry name" value="Thiosulphate_STrfase_CS"/>
</dbReference>
<dbReference type="SMART" id="SM00450">
    <property type="entry name" value="RHOD"/>
    <property type="match status" value="3"/>
</dbReference>
<feature type="domain" description="Rhodanese" evidence="2">
    <location>
        <begin position="365"/>
        <end position="456"/>
    </location>
</feature>
<dbReference type="Gene3D" id="3.40.250.10">
    <property type="entry name" value="Rhodanese-like domain"/>
    <property type="match status" value="3"/>
</dbReference>
<dbReference type="RefSeq" id="WP_257441359.1">
    <property type="nucleotide sequence ID" value="NZ_BAABBB010000012.1"/>
</dbReference>
<dbReference type="PROSITE" id="PS00380">
    <property type="entry name" value="RHODANESE_1"/>
    <property type="match status" value="1"/>
</dbReference>
<dbReference type="CDD" id="cd00158">
    <property type="entry name" value="RHOD"/>
    <property type="match status" value="2"/>
</dbReference>
<dbReference type="InterPro" id="IPR051682">
    <property type="entry name" value="Mito_Persulfide_Diox"/>
</dbReference>
<dbReference type="SMART" id="SM00849">
    <property type="entry name" value="Lactamase_B"/>
    <property type="match status" value="1"/>
</dbReference>
<dbReference type="InterPro" id="IPR001279">
    <property type="entry name" value="Metallo-B-lactamas"/>
</dbReference>
<sequence length="557" mass="59449">MREVDIHEAGRAEEAGATLIDVRETSEYAAGHVPGAVNIPMGQLPGRLAELDRSRPVYLVCASGNRSGVMTELLSTAGFTASNVVGGTNAWATAGLPLATPQRPALVVHAIDTPTLGDRSYLVHDGEVAFVVDPQRDIDRVLDLLEADGVRLTHVFETHIHNDYVTGGFALAEATGADYLVNADDPVTFVRTPIRDGDVVAVGRRMRVRAIATPGHTFTHLAYALTDGDEPWAVFSGGSLLYGATGRPDLLGPEHTDALVRHQHSSAHRLADELPDDAAVYPTHGFGSFCSATQSEATASTIGTERRTNPVLVQDEETYVRELLAGLGEWPAYYAHMAPANSAGPAAPDLSPVARADAQELRRRIEAGEWVVDLRNRTTFAAGHAPGTFNFGIDGSFATYLGWLIEWGTPLTLLGENPEQVAEAQRELVRIGIERPAAQATGGPEQWSDRPLASFATATFADLAHVRHHRPVVVLDVRRRDEHAAGALEGALNIPLHELPRRLAEVPDGEVWVHCAGGYRASVAASFIDAAGRRPVAVDDDFTNAAAAGLTVAAPPA</sequence>
<dbReference type="PANTHER" id="PTHR43084">
    <property type="entry name" value="PERSULFIDE DIOXYGENASE ETHE1"/>
    <property type="match status" value="1"/>
</dbReference>
<organism evidence="3 4">
    <name type="scientific">Nocardioides daeguensis</name>
    <dbReference type="NCBI Taxonomy" id="908359"/>
    <lineage>
        <taxon>Bacteria</taxon>
        <taxon>Bacillati</taxon>
        <taxon>Actinomycetota</taxon>
        <taxon>Actinomycetes</taxon>
        <taxon>Propionibacteriales</taxon>
        <taxon>Nocardioidaceae</taxon>
        <taxon>Nocardioides</taxon>
    </lineage>
</organism>
<dbReference type="InterPro" id="IPR036873">
    <property type="entry name" value="Rhodanese-like_dom_sf"/>
</dbReference>
<dbReference type="InterPro" id="IPR044528">
    <property type="entry name" value="POD-like_MBL-fold"/>
</dbReference>
<name>A0ABP6VL72_9ACTN</name>
<evidence type="ECO:0000313" key="4">
    <source>
        <dbReference type="Proteomes" id="UP001500301"/>
    </source>
</evidence>
<reference evidence="4" key="1">
    <citation type="journal article" date="2019" name="Int. J. Syst. Evol. Microbiol.">
        <title>The Global Catalogue of Microorganisms (GCM) 10K type strain sequencing project: providing services to taxonomists for standard genome sequencing and annotation.</title>
        <authorList>
            <consortium name="The Broad Institute Genomics Platform"/>
            <consortium name="The Broad Institute Genome Sequencing Center for Infectious Disease"/>
            <person name="Wu L."/>
            <person name="Ma J."/>
        </authorList>
    </citation>
    <scope>NUCLEOTIDE SEQUENCE [LARGE SCALE GENOMIC DNA]</scope>
    <source>
        <strain evidence="4">JCM 17460</strain>
    </source>
</reference>
<dbReference type="PANTHER" id="PTHR43084:SF1">
    <property type="entry name" value="PERSULFIDE DIOXYGENASE ETHE1, MITOCHONDRIAL"/>
    <property type="match status" value="1"/>
</dbReference>
<dbReference type="InterPro" id="IPR036866">
    <property type="entry name" value="RibonucZ/Hydroxyglut_hydro"/>
</dbReference>
<dbReference type="SUPFAM" id="SSF52821">
    <property type="entry name" value="Rhodanese/Cell cycle control phosphatase"/>
    <property type="match status" value="3"/>
</dbReference>
<dbReference type="SUPFAM" id="SSF56281">
    <property type="entry name" value="Metallo-hydrolase/oxidoreductase"/>
    <property type="match status" value="1"/>
</dbReference>
<protein>
    <submittedName>
        <fullName evidence="3">MBL fold metallo-hydrolase</fullName>
    </submittedName>
</protein>